<dbReference type="OrthoDB" id="1752174at2759"/>
<dbReference type="InterPro" id="IPR044730">
    <property type="entry name" value="RNase_H-like_dom_plant"/>
</dbReference>
<proteinExistence type="predicted"/>
<comment type="caution">
    <text evidence="2">The sequence shown here is derived from an EMBL/GenBank/DDBJ whole genome shotgun (WGS) entry which is preliminary data.</text>
</comment>
<evidence type="ECO:0000259" key="1">
    <source>
        <dbReference type="Pfam" id="PF13456"/>
    </source>
</evidence>
<dbReference type="InterPro" id="IPR012337">
    <property type="entry name" value="RNaseH-like_sf"/>
</dbReference>
<dbReference type="EMBL" id="JXTC01000220">
    <property type="protein sequence ID" value="PON81292.1"/>
    <property type="molecule type" value="Genomic_DNA"/>
</dbReference>
<dbReference type="PANTHER" id="PTHR47723:SF21">
    <property type="entry name" value="POLYNUCLEOTIDYL TRANSFERASE, RIBONUCLEASE H-LIKE SUPERFAMILY PROTEIN"/>
    <property type="match status" value="1"/>
</dbReference>
<dbReference type="Gene3D" id="3.30.420.10">
    <property type="entry name" value="Ribonuclease H-like superfamily/Ribonuclease H"/>
    <property type="match status" value="1"/>
</dbReference>
<organism evidence="2 3">
    <name type="scientific">Trema orientale</name>
    <name type="common">Charcoal tree</name>
    <name type="synonym">Celtis orientalis</name>
    <dbReference type="NCBI Taxonomy" id="63057"/>
    <lineage>
        <taxon>Eukaryota</taxon>
        <taxon>Viridiplantae</taxon>
        <taxon>Streptophyta</taxon>
        <taxon>Embryophyta</taxon>
        <taxon>Tracheophyta</taxon>
        <taxon>Spermatophyta</taxon>
        <taxon>Magnoliopsida</taxon>
        <taxon>eudicotyledons</taxon>
        <taxon>Gunneridae</taxon>
        <taxon>Pentapetalae</taxon>
        <taxon>rosids</taxon>
        <taxon>fabids</taxon>
        <taxon>Rosales</taxon>
        <taxon>Cannabaceae</taxon>
        <taxon>Trema</taxon>
    </lineage>
</organism>
<evidence type="ECO:0000313" key="3">
    <source>
        <dbReference type="Proteomes" id="UP000237000"/>
    </source>
</evidence>
<gene>
    <name evidence="2" type="ORF">TorRG33x02_229240</name>
</gene>
<dbReference type="InterPro" id="IPR002156">
    <property type="entry name" value="RNaseH_domain"/>
</dbReference>
<dbReference type="STRING" id="63057.A0A2P5E6W5"/>
<dbReference type="InterPro" id="IPR053151">
    <property type="entry name" value="RNase_H-like"/>
</dbReference>
<dbReference type="InterPro" id="IPR036397">
    <property type="entry name" value="RNaseH_sf"/>
</dbReference>
<dbReference type="AlphaFoldDB" id="A0A2P5E6W5"/>
<sequence>MNVDAAINAQSCSMGVGTIICNAKGEVMAILAKKVIGTLSAETAETKALAISLLWARDIGLNLQFLESDALTVVQALKNGSICYSEFDDLLLDVFSLFSFFLSVTVKHVFREANKVAHGLARFALGVEDELIWLEESPLPIESVIVKNSTNL</sequence>
<feature type="domain" description="RNase H type-1" evidence="1">
    <location>
        <begin position="2"/>
        <end position="124"/>
    </location>
</feature>
<dbReference type="CDD" id="cd06222">
    <property type="entry name" value="RNase_H_like"/>
    <property type="match status" value="1"/>
</dbReference>
<dbReference type="InParanoid" id="A0A2P5E6W5"/>
<dbReference type="GO" id="GO:0003676">
    <property type="term" value="F:nucleic acid binding"/>
    <property type="evidence" value="ECO:0007669"/>
    <property type="project" value="InterPro"/>
</dbReference>
<dbReference type="Proteomes" id="UP000237000">
    <property type="component" value="Unassembled WGS sequence"/>
</dbReference>
<dbReference type="PANTHER" id="PTHR47723">
    <property type="entry name" value="OS05G0353850 PROTEIN"/>
    <property type="match status" value="1"/>
</dbReference>
<dbReference type="GO" id="GO:0004523">
    <property type="term" value="F:RNA-DNA hybrid ribonuclease activity"/>
    <property type="evidence" value="ECO:0007669"/>
    <property type="project" value="InterPro"/>
</dbReference>
<name>A0A2P5E6W5_TREOI</name>
<reference evidence="3" key="1">
    <citation type="submission" date="2016-06" db="EMBL/GenBank/DDBJ databases">
        <title>Parallel loss of symbiosis genes in relatives of nitrogen-fixing non-legume Parasponia.</title>
        <authorList>
            <person name="Van Velzen R."/>
            <person name="Holmer R."/>
            <person name="Bu F."/>
            <person name="Rutten L."/>
            <person name="Van Zeijl A."/>
            <person name="Liu W."/>
            <person name="Santuari L."/>
            <person name="Cao Q."/>
            <person name="Sharma T."/>
            <person name="Shen D."/>
            <person name="Roswanjaya Y."/>
            <person name="Wardhani T."/>
            <person name="Kalhor M.S."/>
            <person name="Jansen J."/>
            <person name="Van den Hoogen J."/>
            <person name="Gungor B."/>
            <person name="Hartog M."/>
            <person name="Hontelez J."/>
            <person name="Verver J."/>
            <person name="Yang W.-C."/>
            <person name="Schijlen E."/>
            <person name="Repin R."/>
            <person name="Schilthuizen M."/>
            <person name="Schranz E."/>
            <person name="Heidstra R."/>
            <person name="Miyata K."/>
            <person name="Fedorova E."/>
            <person name="Kohlen W."/>
            <person name="Bisseling T."/>
            <person name="Smit S."/>
            <person name="Geurts R."/>
        </authorList>
    </citation>
    <scope>NUCLEOTIDE SEQUENCE [LARGE SCALE GENOMIC DNA]</scope>
    <source>
        <strain evidence="3">cv. RG33-2</strain>
    </source>
</reference>
<evidence type="ECO:0000313" key="2">
    <source>
        <dbReference type="EMBL" id="PON81292.1"/>
    </source>
</evidence>
<protein>
    <submittedName>
        <fullName evidence="2">Ribonuclease H-like domain containing protein</fullName>
    </submittedName>
</protein>
<dbReference type="Pfam" id="PF13456">
    <property type="entry name" value="RVT_3"/>
    <property type="match status" value="1"/>
</dbReference>
<accession>A0A2P5E6W5</accession>
<keyword evidence="3" id="KW-1185">Reference proteome</keyword>
<dbReference type="SUPFAM" id="SSF53098">
    <property type="entry name" value="Ribonuclease H-like"/>
    <property type="match status" value="1"/>
</dbReference>